<dbReference type="InterPro" id="IPR011547">
    <property type="entry name" value="SLC26A/SulP_dom"/>
</dbReference>
<name>A0A7R6STA2_9GAMM</name>
<organism evidence="7 8">
    <name type="scientific">Amphritea japonica ATCC BAA-1530</name>
    <dbReference type="NCBI Taxonomy" id="1278309"/>
    <lineage>
        <taxon>Bacteria</taxon>
        <taxon>Pseudomonadati</taxon>
        <taxon>Pseudomonadota</taxon>
        <taxon>Gammaproteobacteria</taxon>
        <taxon>Oceanospirillales</taxon>
        <taxon>Oceanospirillaceae</taxon>
        <taxon>Amphritea</taxon>
    </lineage>
</organism>
<feature type="transmembrane region" description="Helical" evidence="5">
    <location>
        <begin position="193"/>
        <end position="211"/>
    </location>
</feature>
<feature type="transmembrane region" description="Helical" evidence="5">
    <location>
        <begin position="342"/>
        <end position="361"/>
    </location>
</feature>
<comment type="subcellular location">
    <subcellularLocation>
        <location evidence="1">Membrane</location>
        <topology evidence="1">Multi-pass membrane protein</topology>
    </subcellularLocation>
</comment>
<dbReference type="OrthoDB" id="9769739at2"/>
<keyword evidence="2 5" id="KW-0812">Transmembrane</keyword>
<evidence type="ECO:0000256" key="1">
    <source>
        <dbReference type="ARBA" id="ARBA00004141"/>
    </source>
</evidence>
<feature type="transmembrane region" description="Helical" evidence="5">
    <location>
        <begin position="168"/>
        <end position="186"/>
    </location>
</feature>
<dbReference type="SUPFAM" id="SSF52091">
    <property type="entry name" value="SpoIIaa-like"/>
    <property type="match status" value="1"/>
</dbReference>
<dbReference type="PROSITE" id="PS50801">
    <property type="entry name" value="STAS"/>
    <property type="match status" value="1"/>
</dbReference>
<evidence type="ECO:0000256" key="5">
    <source>
        <dbReference type="SAM" id="Phobius"/>
    </source>
</evidence>
<dbReference type="Pfam" id="PF00916">
    <property type="entry name" value="Sulfate_transp"/>
    <property type="match status" value="1"/>
</dbReference>
<feature type="transmembrane region" description="Helical" evidence="5">
    <location>
        <begin position="68"/>
        <end position="86"/>
    </location>
</feature>
<dbReference type="Proteomes" id="UP000595663">
    <property type="component" value="Chromosome"/>
</dbReference>
<sequence length="552" mass="58401">MSLIHGLHFKNIRGDLLGGLTAAVVALPLALAFGVSSGAGAIAGLYGAIFVGLFAALFGGTPSQVSGPTGPMTVVMASVFTQFVAIDPQSGPLYAFTVVIMGGLLQMSFGLLKLGKYVTLVPFPVISGFMTGIGLIIILLELGPMFGFPGASSAEMALREVPLYLREADSAALLLGSMTLAIVMFCPRKVSAIIPPTLLALVIGTLIYQLFHGERNLAVIGDIPTGLPALVMPAFSMEILSEMFLAALMLAVLGSIDSLLTSLVADNMTKSHHDSDRELIGQGIGNVFAGMFGGLPGAGATMRTVVNIKAGGSTPLAGAFHAVVLSGILLGAAPLAENIPHAVLAGILLKVGLDIIDWRFLQRLHRAPLFVSGLMLLVLVLTVMVDLVTAVFVGVFIANVVTVKRLSDNQLDSIRVIDSHAGNDEGLTERERQLLAETKGRVVLYQFDGPISYAAAKGLSTKLEGLRPHDALLMDFSRVPLIDVSTALAIEDMILEAQQVGRDVHLIGLNPIVNDILKRLRILDLVPVNNCHKQRSKALEMAHSMVFRDEPN</sequence>
<feature type="transmembrane region" description="Helical" evidence="5">
    <location>
        <begin position="92"/>
        <end position="112"/>
    </location>
</feature>
<dbReference type="PANTHER" id="PTHR11814">
    <property type="entry name" value="SULFATE TRANSPORTER"/>
    <property type="match status" value="1"/>
</dbReference>
<dbReference type="Pfam" id="PF01740">
    <property type="entry name" value="STAS"/>
    <property type="match status" value="1"/>
</dbReference>
<feature type="transmembrane region" description="Helical" evidence="5">
    <location>
        <begin position="243"/>
        <end position="264"/>
    </location>
</feature>
<keyword evidence="4 5" id="KW-0472">Membrane</keyword>
<proteinExistence type="predicted"/>
<feature type="transmembrane region" description="Helical" evidence="5">
    <location>
        <begin position="42"/>
        <end position="61"/>
    </location>
</feature>
<feature type="transmembrane region" description="Helical" evidence="5">
    <location>
        <begin position="124"/>
        <end position="148"/>
    </location>
</feature>
<evidence type="ECO:0000256" key="4">
    <source>
        <dbReference type="ARBA" id="ARBA00023136"/>
    </source>
</evidence>
<protein>
    <submittedName>
        <fullName evidence="7">Sulfate permease, SulP family</fullName>
    </submittedName>
</protein>
<accession>A0A7R6STA2</accession>
<keyword evidence="3 5" id="KW-1133">Transmembrane helix</keyword>
<feature type="transmembrane region" description="Helical" evidence="5">
    <location>
        <begin position="318"/>
        <end position="336"/>
    </location>
</feature>
<gene>
    <name evidence="7" type="ORF">AMJAP_1869</name>
</gene>
<dbReference type="EMBL" id="AP014545">
    <property type="protein sequence ID" value="BBB26460.1"/>
    <property type="molecule type" value="Genomic_DNA"/>
</dbReference>
<dbReference type="InterPro" id="IPR002645">
    <property type="entry name" value="STAS_dom"/>
</dbReference>
<dbReference type="GO" id="GO:0016020">
    <property type="term" value="C:membrane"/>
    <property type="evidence" value="ECO:0007669"/>
    <property type="project" value="UniProtKB-SubCell"/>
</dbReference>
<evidence type="ECO:0000256" key="3">
    <source>
        <dbReference type="ARBA" id="ARBA00022989"/>
    </source>
</evidence>
<feature type="transmembrane region" description="Helical" evidence="5">
    <location>
        <begin position="284"/>
        <end position="306"/>
    </location>
</feature>
<dbReference type="InterPro" id="IPR036513">
    <property type="entry name" value="STAS_dom_sf"/>
</dbReference>
<evidence type="ECO:0000313" key="7">
    <source>
        <dbReference type="EMBL" id="BBB26460.1"/>
    </source>
</evidence>
<evidence type="ECO:0000313" key="8">
    <source>
        <dbReference type="Proteomes" id="UP000595663"/>
    </source>
</evidence>
<dbReference type="Gene3D" id="3.30.750.24">
    <property type="entry name" value="STAS domain"/>
    <property type="match status" value="1"/>
</dbReference>
<feature type="transmembrane region" description="Helical" evidence="5">
    <location>
        <begin position="373"/>
        <end position="398"/>
    </location>
</feature>
<dbReference type="GO" id="GO:0055085">
    <property type="term" value="P:transmembrane transport"/>
    <property type="evidence" value="ECO:0007669"/>
    <property type="project" value="InterPro"/>
</dbReference>
<evidence type="ECO:0000256" key="2">
    <source>
        <dbReference type="ARBA" id="ARBA00022692"/>
    </source>
</evidence>
<dbReference type="KEGG" id="ajp:AMJAP_1869"/>
<feature type="domain" description="STAS" evidence="6">
    <location>
        <begin position="432"/>
        <end position="542"/>
    </location>
</feature>
<dbReference type="RefSeq" id="WP_019622212.1">
    <property type="nucleotide sequence ID" value="NZ_AP014545.1"/>
</dbReference>
<dbReference type="CDD" id="cd07042">
    <property type="entry name" value="STAS_SulP_like_sulfate_transporter"/>
    <property type="match status" value="1"/>
</dbReference>
<keyword evidence="8" id="KW-1185">Reference proteome</keyword>
<evidence type="ECO:0000259" key="6">
    <source>
        <dbReference type="PROSITE" id="PS50801"/>
    </source>
</evidence>
<dbReference type="InterPro" id="IPR001902">
    <property type="entry name" value="SLC26A/SulP_fam"/>
</dbReference>
<reference evidence="7 8" key="1">
    <citation type="journal article" date="2008" name="Int. J. Syst. Evol. Microbiol.">
        <title>Amphritea japonica sp. nov. and Amphritea balenae sp. nov., isolated from the sediment adjacent to sperm whale carcasses off Kagoshima, Japan.</title>
        <authorList>
            <person name="Miyazaki M."/>
            <person name="Nogi Y."/>
            <person name="Fujiwara Y."/>
            <person name="Kawato M."/>
            <person name="Nagahama T."/>
            <person name="Kubokawa K."/>
            <person name="Horikoshi K."/>
        </authorList>
    </citation>
    <scope>NUCLEOTIDE SEQUENCE [LARGE SCALE GENOMIC DNA]</scope>
    <source>
        <strain evidence="7 8">ATCC BAA-1530</strain>
    </source>
</reference>
<dbReference type="AlphaFoldDB" id="A0A7R6STA2"/>